<dbReference type="InterPro" id="IPR000938">
    <property type="entry name" value="CAP-Gly_domain"/>
</dbReference>
<accession>A0AAN8K8C9</accession>
<dbReference type="PROSITE" id="PS50245">
    <property type="entry name" value="CAP_GLY_2"/>
    <property type="match status" value="1"/>
</dbReference>
<keyword evidence="1" id="KW-0479">Metal-binding</keyword>
<dbReference type="SMART" id="SM01052">
    <property type="entry name" value="CAP_GLY"/>
    <property type="match status" value="2"/>
</dbReference>
<sequence length="533" mass="59676">MDVIKCPLCRRSADVCTNPVVKNLILERIVRVYKEDREFRLKRTQSCNLKEIQRSTNTDNEADARRFATLPIASRFQQQLRRPESMALALPTQETALFCNPYDPGSTENKPLRPSGSVLDLRLELNSSGDGDCLTKCTAGCSNPSAKAVILCTQCKNQYCRLCWEHHPSLDGEDSRDHTQRLHVYVTAFRDDINVGNCIECNNCDPEVHEPATLICFHCNVNFCETCYRGRHPALVINHYVVKKPDVLPTPPQRCTFCTKHPSNMAKLSCKVCKKKFCDNCFMDAIHGCVKEEVGMKRISTERQIQREMVNLMHLKKQLVQEIPLFFSKKNQLKKPKPDLKVGDRVVSYPEAQNVELRGVVKWIGQLPGATDDNVTVGVEFDDAVGGGDGTYNGTRLFESKNGHTGFLSILNVIREVDVAPATYDNANVDLDDTTVNTDILPIVCDIEEDTVSDNLLIGDRVAYFQNDSFVKGTVKWIGCLPDDITGATNVGVEFDSPIGSGTGKYNDHRLFYAKQNHASLLPILGLIKVEDL</sequence>
<keyword evidence="1" id="KW-0862">Zinc</keyword>
<dbReference type="Gene3D" id="3.30.160.60">
    <property type="entry name" value="Classic Zinc Finger"/>
    <property type="match status" value="1"/>
</dbReference>
<dbReference type="InterPro" id="IPR036859">
    <property type="entry name" value="CAP-Gly_dom_sf"/>
</dbReference>
<feature type="domain" description="B box-type" evidence="2">
    <location>
        <begin position="201"/>
        <end position="244"/>
    </location>
</feature>
<comment type="caution">
    <text evidence="4">The sequence shown here is derived from an EMBL/GenBank/DDBJ whole genome shotgun (WGS) entry which is preliminary data.</text>
</comment>
<organism evidence="4 5">
    <name type="scientific">Patella caerulea</name>
    <name type="common">Rayed Mediterranean limpet</name>
    <dbReference type="NCBI Taxonomy" id="87958"/>
    <lineage>
        <taxon>Eukaryota</taxon>
        <taxon>Metazoa</taxon>
        <taxon>Spiralia</taxon>
        <taxon>Lophotrochozoa</taxon>
        <taxon>Mollusca</taxon>
        <taxon>Gastropoda</taxon>
        <taxon>Patellogastropoda</taxon>
        <taxon>Patelloidea</taxon>
        <taxon>Patellidae</taxon>
        <taxon>Patella</taxon>
    </lineage>
</organism>
<evidence type="ECO:0000259" key="3">
    <source>
        <dbReference type="PROSITE" id="PS50245"/>
    </source>
</evidence>
<dbReference type="InterPro" id="IPR000315">
    <property type="entry name" value="Znf_B-box"/>
</dbReference>
<feature type="domain" description="B box-type" evidence="2">
    <location>
        <begin position="253"/>
        <end position="287"/>
    </location>
</feature>
<protein>
    <submittedName>
        <fullName evidence="4">Uncharacterized protein</fullName>
    </submittedName>
</protein>
<dbReference type="PROSITE" id="PS50119">
    <property type="entry name" value="ZF_BBOX"/>
    <property type="match status" value="2"/>
</dbReference>
<evidence type="ECO:0000256" key="1">
    <source>
        <dbReference type="PROSITE-ProRule" id="PRU00024"/>
    </source>
</evidence>
<dbReference type="AlphaFoldDB" id="A0AAN8K8C9"/>
<dbReference type="Pfam" id="PF01302">
    <property type="entry name" value="CAP_GLY"/>
    <property type="match status" value="2"/>
</dbReference>
<name>A0AAN8K8C9_PATCE</name>
<dbReference type="EMBL" id="JAZGQO010000002">
    <property type="protein sequence ID" value="KAK6192166.1"/>
    <property type="molecule type" value="Genomic_DNA"/>
</dbReference>
<dbReference type="GO" id="GO:0008270">
    <property type="term" value="F:zinc ion binding"/>
    <property type="evidence" value="ECO:0007669"/>
    <property type="project" value="UniProtKB-KW"/>
</dbReference>
<keyword evidence="5" id="KW-1185">Reference proteome</keyword>
<evidence type="ECO:0000313" key="5">
    <source>
        <dbReference type="Proteomes" id="UP001347796"/>
    </source>
</evidence>
<gene>
    <name evidence="4" type="ORF">SNE40_003686</name>
</gene>
<dbReference type="Gene3D" id="2.30.30.190">
    <property type="entry name" value="CAP Gly-rich-like domain"/>
    <property type="match status" value="2"/>
</dbReference>
<reference evidence="4 5" key="1">
    <citation type="submission" date="2024-01" db="EMBL/GenBank/DDBJ databases">
        <title>The genome of the rayed Mediterranean limpet Patella caerulea (Linnaeus, 1758).</title>
        <authorList>
            <person name="Anh-Thu Weber A."/>
            <person name="Halstead-Nussloch G."/>
        </authorList>
    </citation>
    <scope>NUCLEOTIDE SEQUENCE [LARGE SCALE GENOMIC DNA]</scope>
    <source>
        <strain evidence="4">AATW-2023a</strain>
        <tissue evidence="4">Whole specimen</tissue>
    </source>
</reference>
<evidence type="ECO:0000259" key="2">
    <source>
        <dbReference type="PROSITE" id="PS50119"/>
    </source>
</evidence>
<dbReference type="Proteomes" id="UP001347796">
    <property type="component" value="Unassembled WGS sequence"/>
</dbReference>
<dbReference type="SUPFAM" id="SSF74924">
    <property type="entry name" value="Cap-Gly domain"/>
    <property type="match status" value="2"/>
</dbReference>
<keyword evidence="1" id="KW-0863">Zinc-finger</keyword>
<feature type="domain" description="CAP-Gly" evidence="3">
    <location>
        <begin position="377"/>
        <end position="410"/>
    </location>
</feature>
<evidence type="ECO:0000313" key="4">
    <source>
        <dbReference type="EMBL" id="KAK6192166.1"/>
    </source>
</evidence>
<proteinExistence type="predicted"/>